<reference evidence="5 6" key="1">
    <citation type="submission" date="2021-01" db="EMBL/GenBank/DDBJ databases">
        <title>Identification and Characterization of Corynebacterium sp.</title>
        <authorList>
            <person name="Luo Q."/>
            <person name="Qu P."/>
            <person name="Chen Q."/>
        </authorList>
    </citation>
    <scope>NUCLEOTIDE SEQUENCE [LARGE SCALE GENOMIC DNA]</scope>
    <source>
        <strain evidence="5 6">MC-18</strain>
    </source>
</reference>
<dbReference type="GO" id="GO:0009317">
    <property type="term" value="C:acetyl-CoA carboxylase complex"/>
    <property type="evidence" value="ECO:0007669"/>
    <property type="project" value="TreeGrafter"/>
</dbReference>
<dbReference type="RefSeq" id="WP_252930934.1">
    <property type="nucleotide sequence ID" value="NZ_JAEUWV010000002.1"/>
</dbReference>
<evidence type="ECO:0000256" key="2">
    <source>
        <dbReference type="SAM" id="MobiDB-lite"/>
    </source>
</evidence>
<evidence type="ECO:0000313" key="6">
    <source>
        <dbReference type="Proteomes" id="UP001205920"/>
    </source>
</evidence>
<dbReference type="SUPFAM" id="SSF52096">
    <property type="entry name" value="ClpP/crotonase"/>
    <property type="match status" value="2"/>
</dbReference>
<name>A0AAW5HR38_9CORY</name>
<feature type="region of interest" description="Disordered" evidence="2">
    <location>
        <begin position="1"/>
        <end position="24"/>
    </location>
</feature>
<dbReference type="PROSITE" id="PS50980">
    <property type="entry name" value="COA_CT_NTER"/>
    <property type="match status" value="1"/>
</dbReference>
<dbReference type="InterPro" id="IPR051047">
    <property type="entry name" value="AccD/PCCB"/>
</dbReference>
<feature type="domain" description="CoA carboxyltransferase C-terminal" evidence="4">
    <location>
        <begin position="278"/>
        <end position="508"/>
    </location>
</feature>
<dbReference type="InterPro" id="IPR011763">
    <property type="entry name" value="COA_CT_C"/>
</dbReference>
<comment type="similarity">
    <text evidence="1">Belongs to the AccD/PCCB family.</text>
</comment>
<evidence type="ECO:0000259" key="3">
    <source>
        <dbReference type="PROSITE" id="PS50980"/>
    </source>
</evidence>
<dbReference type="InterPro" id="IPR011762">
    <property type="entry name" value="COA_CT_N"/>
</dbReference>
<evidence type="ECO:0000313" key="5">
    <source>
        <dbReference type="EMBL" id="MCO6393775.1"/>
    </source>
</evidence>
<gene>
    <name evidence="5" type="ORF">JMN37_02070</name>
</gene>
<dbReference type="AlphaFoldDB" id="A0AAW5HR38"/>
<evidence type="ECO:0000256" key="1">
    <source>
        <dbReference type="ARBA" id="ARBA00006102"/>
    </source>
</evidence>
<dbReference type="PANTHER" id="PTHR43842:SF2">
    <property type="entry name" value="PROPIONYL-COA CARBOXYLASE BETA CHAIN, MITOCHONDRIAL"/>
    <property type="match status" value="1"/>
</dbReference>
<organism evidence="5 6">
    <name type="scientific">Corynebacterium lipophilum</name>
    <dbReference type="NCBI Taxonomy" id="2804918"/>
    <lineage>
        <taxon>Bacteria</taxon>
        <taxon>Bacillati</taxon>
        <taxon>Actinomycetota</taxon>
        <taxon>Actinomycetes</taxon>
        <taxon>Mycobacteriales</taxon>
        <taxon>Corynebacteriaceae</taxon>
        <taxon>Corynebacterium</taxon>
    </lineage>
</organism>
<comment type="caution">
    <text evidence="5">The sequence shown here is derived from an EMBL/GenBank/DDBJ whole genome shotgun (WGS) entry which is preliminary data.</text>
</comment>
<dbReference type="PROSITE" id="PS50989">
    <property type="entry name" value="COA_CT_CTER"/>
    <property type="match status" value="1"/>
</dbReference>
<keyword evidence="6" id="KW-1185">Reference proteome</keyword>
<accession>A0AAW5HR38</accession>
<feature type="domain" description="CoA carboxyltransferase N-terminal" evidence="3">
    <location>
        <begin position="11"/>
        <end position="269"/>
    </location>
</feature>
<dbReference type="Gene3D" id="3.90.226.10">
    <property type="entry name" value="2-enoyl-CoA Hydratase, Chain A, domain 1"/>
    <property type="match status" value="2"/>
</dbReference>
<dbReference type="Pfam" id="PF01039">
    <property type="entry name" value="Carboxyl_trans"/>
    <property type="match status" value="1"/>
</dbReference>
<dbReference type="PANTHER" id="PTHR43842">
    <property type="entry name" value="PROPIONYL-COA CARBOXYLASE BETA CHAIN"/>
    <property type="match status" value="1"/>
</dbReference>
<dbReference type="InterPro" id="IPR034733">
    <property type="entry name" value="AcCoA_carboxyl_beta"/>
</dbReference>
<protein>
    <submittedName>
        <fullName evidence="5">Acyl-CoA carboxylase subunit beta</fullName>
    </submittedName>
</protein>
<dbReference type="GO" id="GO:0004658">
    <property type="term" value="F:propionyl-CoA carboxylase activity"/>
    <property type="evidence" value="ECO:0007669"/>
    <property type="project" value="TreeGrafter"/>
</dbReference>
<dbReference type="InterPro" id="IPR029045">
    <property type="entry name" value="ClpP/crotonase-like_dom_sf"/>
</dbReference>
<proteinExistence type="inferred from homology"/>
<evidence type="ECO:0000259" key="4">
    <source>
        <dbReference type="PROSITE" id="PS50989"/>
    </source>
</evidence>
<dbReference type="Proteomes" id="UP001205920">
    <property type="component" value="Unassembled WGS sequence"/>
</dbReference>
<dbReference type="EMBL" id="JAEUWV010000002">
    <property type="protein sequence ID" value="MCO6393775.1"/>
    <property type="molecule type" value="Genomic_DNA"/>
</dbReference>
<sequence length="508" mass="53213">MGDKSSSKPDMSTTAGRIQDLRNRLDEARAPLGQDAIDAVHEAGDLTARERVERLLDAGSFVEVDALARHRVEAYKMDRTKPSTDGVVAGYGLIDGRRVCVFSQDATIFDGGIGEVYAEKILKVYELAAKTGVPVIGFYDSLGPRWQEGVVTAHMQAKILRAATQASGLVPQIAVVAGEVATLAATTVPLADMRIMVDGASLHLAATDVASKVAGSEVTAEQLGGADVHAATTGVATIRVSTDEQAVDKVRKLVSYLPLNNRATAPVADAAEGADASVLDSLVPDEDAQPYDITTVIETITDGDFYELGAAHAGNVVTGFAHIDGRALGIVATQPSVLAGCLSADAARKAARFIRTCDAFNLPLLHIVDCPGFVPTVEEEQAGALSAASTLAYAFAEAQVGTMTVITRKALGTAYSVLGSKGLGADLVFAWPTAQIALADAPTAAEALGVDTQAYEEENLNPYVATERGLVDAVIAPSDTRAQLVEGLRLLERKVVYPPQKKHGNLPL</sequence>